<keyword evidence="5" id="KW-0328">Glycosyltransferase</keyword>
<evidence type="ECO:0000256" key="3">
    <source>
        <dbReference type="ARBA" id="ARBA00012611"/>
    </source>
</evidence>
<keyword evidence="14" id="KW-1185">Reference proteome</keyword>
<dbReference type="Proteomes" id="UP000789570">
    <property type="component" value="Unassembled WGS sequence"/>
</dbReference>
<feature type="transmembrane region" description="Helical" evidence="12">
    <location>
        <begin position="12"/>
        <end position="32"/>
    </location>
</feature>
<keyword evidence="9 12" id="KW-1133">Transmembrane helix</keyword>
<dbReference type="GO" id="GO:0005789">
    <property type="term" value="C:endoplasmic reticulum membrane"/>
    <property type="evidence" value="ECO:0007669"/>
    <property type="project" value="UniProtKB-SubCell"/>
</dbReference>
<comment type="caution">
    <text evidence="13">The sequence shown here is derived from an EMBL/GenBank/DDBJ whole genome shotgun (WGS) entry which is preliminary data.</text>
</comment>
<organism evidence="13 14">
    <name type="scientific">Funneliformis caledonium</name>
    <dbReference type="NCBI Taxonomy" id="1117310"/>
    <lineage>
        <taxon>Eukaryota</taxon>
        <taxon>Fungi</taxon>
        <taxon>Fungi incertae sedis</taxon>
        <taxon>Mucoromycota</taxon>
        <taxon>Glomeromycotina</taxon>
        <taxon>Glomeromycetes</taxon>
        <taxon>Glomerales</taxon>
        <taxon>Glomeraceae</taxon>
        <taxon>Funneliformis</taxon>
    </lineage>
</organism>
<dbReference type="InterPro" id="IPR026051">
    <property type="entry name" value="ALG1-like"/>
</dbReference>
<dbReference type="EC" id="2.4.1.142" evidence="3"/>
<evidence type="ECO:0000256" key="7">
    <source>
        <dbReference type="ARBA" id="ARBA00022692"/>
    </source>
</evidence>
<evidence type="ECO:0000256" key="5">
    <source>
        <dbReference type="ARBA" id="ARBA00022676"/>
    </source>
</evidence>
<dbReference type="OrthoDB" id="614844at2759"/>
<dbReference type="SUPFAM" id="SSF53756">
    <property type="entry name" value="UDP-Glycosyltransferase/glycogen phosphorylase"/>
    <property type="match status" value="2"/>
</dbReference>
<evidence type="ECO:0000256" key="4">
    <source>
        <dbReference type="ARBA" id="ARBA00015841"/>
    </source>
</evidence>
<dbReference type="GO" id="GO:0004578">
    <property type="term" value="F:chitobiosyldiphosphodolichol beta-mannosyltransferase activity"/>
    <property type="evidence" value="ECO:0007669"/>
    <property type="project" value="UniProtKB-EC"/>
</dbReference>
<proteinExistence type="predicted"/>
<dbReference type="AlphaFoldDB" id="A0A9N9BAF4"/>
<sequence length="513" mass="58897">MDGSELFQFSETRILVILATLVVFFRGLGLYFQRRSVAVSLNDSKHVTLVVFGDIGRSPRMQYHALSFAQNGWTVNFVGYDGATPLNSITSNPKINIHYISHPWHLPDNIPKIMFLIFAPIKVYTQILLLYWTLLFRINRPDYILVQNPPSIPTLMIVQTVCWLQSTKLIIDWHNFGYTILGLRLGQNSLFVKIAKRYEQLFGDRAHAHLTVTGAIHRELMFKWGVKGSITTLYDKPPTHFRRLNLDEIHEFLLKINLEKIVSEQSIGSDFLPPSSTNKTFLTIKSSVDTTAKYRQDRPILIVSSTSWTADEDFSMLLNGAQRYEEEVERHSSQRSNKTFPKLLFVITGKGPLKEKYEREISKMTTRHVKIVTMWLAAEDYPLLLGSADLGICLHTSSSGMDLPMKVVDMFGCGLPVCAVEFECLGELMQHNRNGLIFKSETQLVEQLIDLFTNYPANASKLEQMRNHLSIFQQERWDTNWNKKHRLTTLALPEKSLKNTSAKIFPEYFKVEA</sequence>
<feature type="transmembrane region" description="Helical" evidence="12">
    <location>
        <begin position="113"/>
        <end position="134"/>
    </location>
</feature>
<evidence type="ECO:0000256" key="9">
    <source>
        <dbReference type="ARBA" id="ARBA00022989"/>
    </source>
</evidence>
<dbReference type="PANTHER" id="PTHR13036:SF0">
    <property type="entry name" value="CHITOBIOSYLDIPHOSPHODOLICHOL BETA-MANNOSYLTRANSFERASE"/>
    <property type="match status" value="1"/>
</dbReference>
<keyword evidence="6" id="KW-0808">Transferase</keyword>
<keyword evidence="7 12" id="KW-0812">Transmembrane</keyword>
<evidence type="ECO:0000256" key="11">
    <source>
        <dbReference type="ARBA" id="ARBA00024899"/>
    </source>
</evidence>
<evidence type="ECO:0000256" key="1">
    <source>
        <dbReference type="ARBA" id="ARBA00004389"/>
    </source>
</evidence>
<evidence type="ECO:0000313" key="14">
    <source>
        <dbReference type="Proteomes" id="UP000789570"/>
    </source>
</evidence>
<protein>
    <recommendedName>
        <fullName evidence="4">Chitobiosyldiphosphodolichol beta-mannosyltransferase</fullName>
        <ecNumber evidence="3">2.4.1.142</ecNumber>
    </recommendedName>
</protein>
<reference evidence="13" key="1">
    <citation type="submission" date="2021-06" db="EMBL/GenBank/DDBJ databases">
        <authorList>
            <person name="Kallberg Y."/>
            <person name="Tangrot J."/>
            <person name="Rosling A."/>
        </authorList>
    </citation>
    <scope>NUCLEOTIDE SEQUENCE</scope>
    <source>
        <strain evidence="13">UK204</strain>
    </source>
</reference>
<keyword evidence="8" id="KW-0256">Endoplasmic reticulum</keyword>
<dbReference type="Gene3D" id="3.40.50.2000">
    <property type="entry name" value="Glycogen Phosphorylase B"/>
    <property type="match status" value="1"/>
</dbReference>
<evidence type="ECO:0000256" key="2">
    <source>
        <dbReference type="ARBA" id="ARBA00004922"/>
    </source>
</evidence>
<dbReference type="PANTHER" id="PTHR13036">
    <property type="entry name" value="BETA1,4 MANNOSYLTRANSFERASE"/>
    <property type="match status" value="1"/>
</dbReference>
<evidence type="ECO:0000256" key="8">
    <source>
        <dbReference type="ARBA" id="ARBA00022824"/>
    </source>
</evidence>
<dbReference type="FunFam" id="3.40.50.2000:FF:000109">
    <property type="entry name" value="Chitobiosyldiphosphodolichol beta-mannosyltransferase"/>
    <property type="match status" value="1"/>
</dbReference>
<comment type="subcellular location">
    <subcellularLocation>
        <location evidence="1">Endoplasmic reticulum membrane</location>
        <topology evidence="1">Single-pass membrane protein</topology>
    </subcellularLocation>
</comment>
<evidence type="ECO:0000256" key="6">
    <source>
        <dbReference type="ARBA" id="ARBA00022679"/>
    </source>
</evidence>
<comment type="function">
    <text evidence="11">Participates in the formation of the lipid-linked precursor oligosaccharide for N-glycosylation. Involved in assembling the dolichol-pyrophosphate-GlcNAc(2)-Man(5) intermediate on the cytoplasmic surface of the ER.</text>
</comment>
<comment type="pathway">
    <text evidence="2">Protein modification; protein glycosylation.</text>
</comment>
<evidence type="ECO:0000313" key="13">
    <source>
        <dbReference type="EMBL" id="CAG8561161.1"/>
    </source>
</evidence>
<name>A0A9N9BAF4_9GLOM</name>
<keyword evidence="10 12" id="KW-0472">Membrane</keyword>
<gene>
    <name evidence="13" type="ORF">FCALED_LOCUS6607</name>
</gene>
<evidence type="ECO:0000256" key="10">
    <source>
        <dbReference type="ARBA" id="ARBA00023136"/>
    </source>
</evidence>
<evidence type="ECO:0000256" key="12">
    <source>
        <dbReference type="SAM" id="Phobius"/>
    </source>
</evidence>
<accession>A0A9N9BAF4</accession>
<dbReference type="Pfam" id="PF13692">
    <property type="entry name" value="Glyco_trans_1_4"/>
    <property type="match status" value="1"/>
</dbReference>
<dbReference type="EMBL" id="CAJVPQ010001606">
    <property type="protein sequence ID" value="CAG8561161.1"/>
    <property type="molecule type" value="Genomic_DNA"/>
</dbReference>